<proteinExistence type="inferred from homology"/>
<name>A0A2W7N8F3_9BACT</name>
<evidence type="ECO:0000256" key="2">
    <source>
        <dbReference type="ARBA" id="ARBA00006555"/>
    </source>
</evidence>
<dbReference type="InterPro" id="IPR037682">
    <property type="entry name" value="TonB_C"/>
</dbReference>
<keyword evidence="4" id="KW-1003">Cell membrane</keyword>
<dbReference type="OrthoDB" id="9812355at2"/>
<evidence type="ECO:0000259" key="10">
    <source>
        <dbReference type="PROSITE" id="PS52015"/>
    </source>
</evidence>
<keyword evidence="3" id="KW-0813">Transport</keyword>
<dbReference type="EMBL" id="QKZK01000012">
    <property type="protein sequence ID" value="PZX16685.1"/>
    <property type="molecule type" value="Genomic_DNA"/>
</dbReference>
<dbReference type="SUPFAM" id="SSF82185">
    <property type="entry name" value="Histone H3 K4-specific methyltransferase SET7/9 N-terminal domain"/>
    <property type="match status" value="1"/>
</dbReference>
<gene>
    <name evidence="11" type="ORF">LX69_01755</name>
</gene>
<evidence type="ECO:0000256" key="1">
    <source>
        <dbReference type="ARBA" id="ARBA00004383"/>
    </source>
</evidence>
<accession>A0A2W7N8F3</accession>
<dbReference type="PROSITE" id="PS52015">
    <property type="entry name" value="TONB_CTD"/>
    <property type="match status" value="1"/>
</dbReference>
<dbReference type="SUPFAM" id="SSF74653">
    <property type="entry name" value="TolA/TonB C-terminal domain"/>
    <property type="match status" value="1"/>
</dbReference>
<dbReference type="AlphaFoldDB" id="A0A2W7N8F3"/>
<comment type="similarity">
    <text evidence="2">Belongs to the TonB family.</text>
</comment>
<organism evidence="11 12">
    <name type="scientific">Breznakibacter xylanolyticus</name>
    <dbReference type="NCBI Taxonomy" id="990"/>
    <lineage>
        <taxon>Bacteria</taxon>
        <taxon>Pseudomonadati</taxon>
        <taxon>Bacteroidota</taxon>
        <taxon>Bacteroidia</taxon>
        <taxon>Marinilabiliales</taxon>
        <taxon>Marinilabiliaceae</taxon>
        <taxon>Breznakibacter</taxon>
    </lineage>
</organism>
<dbReference type="InterPro" id="IPR006260">
    <property type="entry name" value="TonB/TolA_C"/>
</dbReference>
<dbReference type="Gene3D" id="3.90.930.1">
    <property type="match status" value="1"/>
</dbReference>
<dbReference type="Gene3D" id="3.30.1150.10">
    <property type="match status" value="1"/>
</dbReference>
<evidence type="ECO:0000256" key="6">
    <source>
        <dbReference type="ARBA" id="ARBA00022692"/>
    </source>
</evidence>
<keyword evidence="9" id="KW-0472">Membrane</keyword>
<evidence type="ECO:0000256" key="8">
    <source>
        <dbReference type="ARBA" id="ARBA00022989"/>
    </source>
</evidence>
<dbReference type="Pfam" id="PF03544">
    <property type="entry name" value="TonB_C"/>
    <property type="match status" value="1"/>
</dbReference>
<evidence type="ECO:0000313" key="12">
    <source>
        <dbReference type="Proteomes" id="UP000249239"/>
    </source>
</evidence>
<keyword evidence="12" id="KW-1185">Reference proteome</keyword>
<evidence type="ECO:0000256" key="4">
    <source>
        <dbReference type="ARBA" id="ARBA00022475"/>
    </source>
</evidence>
<comment type="subcellular location">
    <subcellularLocation>
        <location evidence="1">Cell inner membrane</location>
        <topology evidence="1">Single-pass membrane protein</topology>
        <orientation evidence="1">Periplasmic side</orientation>
    </subcellularLocation>
</comment>
<comment type="caution">
    <text evidence="11">The sequence shown here is derived from an EMBL/GenBank/DDBJ whole genome shotgun (WGS) entry which is preliminary data.</text>
</comment>
<dbReference type="RefSeq" id="WP_111445505.1">
    <property type="nucleotide sequence ID" value="NZ_QKZK01000012.1"/>
</dbReference>
<keyword evidence="6" id="KW-0812">Transmembrane</keyword>
<dbReference type="PANTHER" id="PTHR33446">
    <property type="entry name" value="PROTEIN TONB-RELATED"/>
    <property type="match status" value="1"/>
</dbReference>
<evidence type="ECO:0000313" key="11">
    <source>
        <dbReference type="EMBL" id="PZX16685.1"/>
    </source>
</evidence>
<sequence>MKKTILLITLSAICTTWMNGQSTIMFDKKDHITKKKEKAITIREVGLPENGRCYLKEYDNQGVLVCEGQTNDAQWAMKYKNVFKTGQWITYTPDGKKNSKHIYSDKAPEELSKLTPQERNLKLEHQNGLLINQVSYYPDGQIEDSIAITYANKKQCKHIVSYHRNGQLQRDEISENLKTIKGVCYDTTGAECEFFPFEVMPEFPGGERALLQFVTSSMQYPVEAAKAKIEGRVFVRFIVDEKGEVTDAHIAKSSPNHSLNMEALRVVRAMPAWSPGKIKGKPVPVKFTLPVNFKLR</sequence>
<feature type="domain" description="TonB C-terminal" evidence="10">
    <location>
        <begin position="205"/>
        <end position="296"/>
    </location>
</feature>
<evidence type="ECO:0000256" key="7">
    <source>
        <dbReference type="ARBA" id="ARBA00022927"/>
    </source>
</evidence>
<dbReference type="GO" id="GO:0098797">
    <property type="term" value="C:plasma membrane protein complex"/>
    <property type="evidence" value="ECO:0007669"/>
    <property type="project" value="TreeGrafter"/>
</dbReference>
<evidence type="ECO:0000256" key="9">
    <source>
        <dbReference type="ARBA" id="ARBA00023136"/>
    </source>
</evidence>
<evidence type="ECO:0000256" key="3">
    <source>
        <dbReference type="ARBA" id="ARBA00022448"/>
    </source>
</evidence>
<evidence type="ECO:0000256" key="5">
    <source>
        <dbReference type="ARBA" id="ARBA00022519"/>
    </source>
</evidence>
<dbReference type="GO" id="GO:0031992">
    <property type="term" value="F:energy transducer activity"/>
    <property type="evidence" value="ECO:0007669"/>
    <property type="project" value="TreeGrafter"/>
</dbReference>
<dbReference type="NCBIfam" id="TIGR01352">
    <property type="entry name" value="tonB_Cterm"/>
    <property type="match status" value="1"/>
</dbReference>
<keyword evidence="7" id="KW-0653">Protein transport</keyword>
<dbReference type="InterPro" id="IPR051045">
    <property type="entry name" value="TonB-dependent_transducer"/>
</dbReference>
<keyword evidence="8" id="KW-1133">Transmembrane helix</keyword>
<reference evidence="11 12" key="1">
    <citation type="submission" date="2018-06" db="EMBL/GenBank/DDBJ databases">
        <title>Genomic Encyclopedia of Archaeal and Bacterial Type Strains, Phase II (KMG-II): from individual species to whole genera.</title>
        <authorList>
            <person name="Goeker M."/>
        </authorList>
    </citation>
    <scope>NUCLEOTIDE SEQUENCE [LARGE SCALE GENOMIC DNA]</scope>
    <source>
        <strain evidence="11 12">DSM 6779</strain>
    </source>
</reference>
<protein>
    <submittedName>
        <fullName evidence="11">TonB family protein</fullName>
    </submittedName>
</protein>
<dbReference type="Proteomes" id="UP000249239">
    <property type="component" value="Unassembled WGS sequence"/>
</dbReference>
<dbReference type="GO" id="GO:0015031">
    <property type="term" value="P:protein transport"/>
    <property type="evidence" value="ECO:0007669"/>
    <property type="project" value="UniProtKB-KW"/>
</dbReference>
<dbReference type="PANTHER" id="PTHR33446:SF2">
    <property type="entry name" value="PROTEIN TONB"/>
    <property type="match status" value="1"/>
</dbReference>
<dbReference type="GO" id="GO:0055085">
    <property type="term" value="P:transmembrane transport"/>
    <property type="evidence" value="ECO:0007669"/>
    <property type="project" value="InterPro"/>
</dbReference>
<keyword evidence="5" id="KW-0997">Cell inner membrane</keyword>